<evidence type="ECO:0000313" key="2">
    <source>
        <dbReference type="Proteomes" id="UP000321110"/>
    </source>
</evidence>
<dbReference type="AlphaFoldDB" id="A0A5C7WDW1"/>
<proteinExistence type="predicted"/>
<name>A0A5C7WDW1_AQUAC</name>
<protein>
    <submittedName>
        <fullName evidence="1">Uncharacterized protein</fullName>
    </submittedName>
</protein>
<evidence type="ECO:0000313" key="1">
    <source>
        <dbReference type="EMBL" id="TXI35967.1"/>
    </source>
</evidence>
<comment type="caution">
    <text evidence="1">The sequence shown here is derived from an EMBL/GenBank/DDBJ whole genome shotgun (WGS) entry which is preliminary data.</text>
</comment>
<accession>A0A5C7WDW1</accession>
<dbReference type="EMBL" id="SSFO01000007">
    <property type="protein sequence ID" value="TXI35967.1"/>
    <property type="molecule type" value="Genomic_DNA"/>
</dbReference>
<organism evidence="1 2">
    <name type="scientific">Aquipseudomonas alcaligenes</name>
    <name type="common">Pseudomonas alcaligenes</name>
    <dbReference type="NCBI Taxonomy" id="43263"/>
    <lineage>
        <taxon>Bacteria</taxon>
        <taxon>Pseudomonadati</taxon>
        <taxon>Pseudomonadota</taxon>
        <taxon>Gammaproteobacteria</taxon>
        <taxon>Pseudomonadales</taxon>
        <taxon>Pseudomonadaceae</taxon>
        <taxon>Aquipseudomonas</taxon>
    </lineage>
</organism>
<sequence>MSLIVANLGACGIAYAKIAKGNWVPNEFEVVRSDKVGLDSKESYIVIRNGISFLRILGEDPYWMVMTATASEDDGCIRVCSEKLRLVESALHLCAIYGASPCVEIDRQGREYVKIGTINREPGETEDYFQEENNKVFRRFFEIFDSYKELTCRDKSEMRELYSSLAIDHIGSDVYLSEGVWLSSDGSIHDRGR</sequence>
<reference evidence="1 2" key="1">
    <citation type="submission" date="2018-09" db="EMBL/GenBank/DDBJ databases">
        <title>Metagenome Assembled Genomes from an Advanced Water Purification Facility.</title>
        <authorList>
            <person name="Stamps B.W."/>
            <person name="Spear J.R."/>
        </authorList>
    </citation>
    <scope>NUCLEOTIDE SEQUENCE [LARGE SCALE GENOMIC DNA]</scope>
    <source>
        <strain evidence="1">Bin_52_1</strain>
    </source>
</reference>
<gene>
    <name evidence="1" type="ORF">E6Q69_00360</name>
</gene>
<dbReference type="Proteomes" id="UP000321110">
    <property type="component" value="Unassembled WGS sequence"/>
</dbReference>